<organism evidence="1 2">
    <name type="scientific">Datura stramonium</name>
    <name type="common">Jimsonweed</name>
    <name type="synonym">Common thornapple</name>
    <dbReference type="NCBI Taxonomy" id="4076"/>
    <lineage>
        <taxon>Eukaryota</taxon>
        <taxon>Viridiplantae</taxon>
        <taxon>Streptophyta</taxon>
        <taxon>Embryophyta</taxon>
        <taxon>Tracheophyta</taxon>
        <taxon>Spermatophyta</taxon>
        <taxon>Magnoliopsida</taxon>
        <taxon>eudicotyledons</taxon>
        <taxon>Gunneridae</taxon>
        <taxon>Pentapetalae</taxon>
        <taxon>asterids</taxon>
        <taxon>lamiids</taxon>
        <taxon>Solanales</taxon>
        <taxon>Solanaceae</taxon>
        <taxon>Solanoideae</taxon>
        <taxon>Datureae</taxon>
        <taxon>Datura</taxon>
    </lineage>
</organism>
<evidence type="ECO:0000313" key="2">
    <source>
        <dbReference type="Proteomes" id="UP000823775"/>
    </source>
</evidence>
<comment type="caution">
    <text evidence="1">The sequence shown here is derived from an EMBL/GenBank/DDBJ whole genome shotgun (WGS) entry which is preliminary data.</text>
</comment>
<reference evidence="1 2" key="1">
    <citation type="journal article" date="2021" name="BMC Genomics">
        <title>Datura genome reveals duplications of psychoactive alkaloid biosynthetic genes and high mutation rate following tissue culture.</title>
        <authorList>
            <person name="Rajewski A."/>
            <person name="Carter-House D."/>
            <person name="Stajich J."/>
            <person name="Litt A."/>
        </authorList>
    </citation>
    <scope>NUCLEOTIDE SEQUENCE [LARGE SCALE GENOMIC DNA]</scope>
    <source>
        <strain evidence="1">AR-01</strain>
    </source>
</reference>
<accession>A0ABS8TD98</accession>
<proteinExistence type="predicted"/>
<evidence type="ECO:0000313" key="1">
    <source>
        <dbReference type="EMBL" id="MCD7468960.1"/>
    </source>
</evidence>
<dbReference type="Proteomes" id="UP000823775">
    <property type="component" value="Unassembled WGS sequence"/>
</dbReference>
<gene>
    <name evidence="1" type="ORF">HAX54_007529</name>
</gene>
<protein>
    <submittedName>
        <fullName evidence="1">Uncharacterized protein</fullName>
    </submittedName>
</protein>
<keyword evidence="2" id="KW-1185">Reference proteome</keyword>
<name>A0ABS8TD98_DATST</name>
<sequence length="325" mass="37495">MVERLLSPGVLLILEGANLDYSIALEFLNGIRVYRSSNILYELRRLEPLDVISGSILEASSGTSFRIKKNSRKRHLTCYRADPLHVSQVAIVTSPPSQRPRAQLYRKGNAIPWKCRAKSWLRRLTKRFAQVHWILRHWWLTDTITGQVKFLLLGFLSNSEGRELPLVNPSLWAIGDCCVLHVGNPSSPIQPLDYHQETSLIDWCNHKPRHLLSRYPNEDEQIKRFNTHIFNCYLLHLKTMKVPPQCPLGAEHNPSEKASKHSTNEEEEPLWSICSIINRFEREVIDIENNVFQEYCSNCVLRAGWGECVCFPVKNTIRDKAEEDA</sequence>
<dbReference type="EMBL" id="JACEIK010001388">
    <property type="protein sequence ID" value="MCD7468960.1"/>
    <property type="molecule type" value="Genomic_DNA"/>
</dbReference>